<evidence type="ECO:0000313" key="2">
    <source>
        <dbReference type="Proteomes" id="UP001281761"/>
    </source>
</evidence>
<dbReference type="EMBL" id="JARBJD010000067">
    <property type="protein sequence ID" value="KAK2955422.1"/>
    <property type="molecule type" value="Genomic_DNA"/>
</dbReference>
<evidence type="ECO:0000313" key="1">
    <source>
        <dbReference type="EMBL" id="KAK2955422.1"/>
    </source>
</evidence>
<proteinExistence type="predicted"/>
<keyword evidence="2" id="KW-1185">Reference proteome</keyword>
<name>A0ABQ9XVD1_9EUKA</name>
<sequence>MKNQNLQVRQLRDAIESFHHIQHQLSLEKRNSMLKMIGSPDVPEQLWVGAFLTIKKNCAEVDIKPPKSRTAGGKSPAVFARIQHHLSTFMESHRMIQTGAQTEHPKQENFLRILKIAQKTEDWIERVNAFSHLLLESSRDGLPSAFISSISCFLCGHSELIPRFFSDTTILRLLHMFVSTPDRLKMVLIILPSLTPQLVDVLLSNKDLHDLLSLSSRFVPESDMVNVFIQVVAIAPAPLRHITLGDLSRLTSLAEYALKSVQDISEDQATPQCLNFGRHTNTWTRFAESVNGAEWNEQERSAGITNNAWITLLVVLAASEDAALSTAAQTLFQRTCGLSAKQTQTLLFSPPPPFPLHSDWPLSISDEFSRSGSVCAAVGHALLQHHTPQSDREGVCEFLRMVTIFIMSWLVPVLHATHPSTSSRFQFFTAELRNQTDQSLWSFTNDTSTSQLVTLSEQISLSAGELTTDRHVHNKVPQLVYHRLILNDVHTLPFVSDEVKCTLITRIGQTLKITRWLPAASCWSILNFVMDIALINSTHSSQAVVAKTSEIVKYTNWEYERQIVVEALQRKNERMIRERMAMAEGEEKWDWFLRLWVMGRLSIEEQHHFFLLAETDAQMNFALPNVDMFDRSRQENPVWAEEESASRLIEAAGKSPESELSMKAWAIVGKVLLPLTSSTAEPTDETMVERNKNVTDLILRVLTDIVQKSDNRGEGKFLSLSSNAWFVTETSVELFSSYLFKTTFDVTPFIPVLASLCRTRSIYLLNFLIPIYERFERLTTHTSSPFSFRSYSILYSPNEHGPPELLTLLHIISSIFLSFLLSKEDTEDAMRSFNKGMIHTMMEMGMKMAELAVEMLDSVHSLSSPTQLPKHFIQFGESNGRVRWTPQRIWAALLPFWKNDEQIALIRTNFLQFVPHLARLACATLRFTDDRQPADCYDRQKWKHAFCVFETILVLLRSLDQTVLDTNPTLSTLLSSLTILFVRRDFSLPPLVSIFTALFPNFRHAHDSRMTRFPVRPKLEGFLYPFREEGLDDRIEADFLHYEKRGVFNHFVAQTERSIGRDPESDSDI</sequence>
<dbReference type="Proteomes" id="UP001281761">
    <property type="component" value="Unassembled WGS sequence"/>
</dbReference>
<organism evidence="1 2">
    <name type="scientific">Blattamonas nauphoetae</name>
    <dbReference type="NCBI Taxonomy" id="2049346"/>
    <lineage>
        <taxon>Eukaryota</taxon>
        <taxon>Metamonada</taxon>
        <taxon>Preaxostyla</taxon>
        <taxon>Oxymonadida</taxon>
        <taxon>Blattamonas</taxon>
    </lineage>
</organism>
<reference evidence="1 2" key="1">
    <citation type="journal article" date="2022" name="bioRxiv">
        <title>Genomics of Preaxostyla Flagellates Illuminates Evolutionary Transitions and the Path Towards Mitochondrial Loss.</title>
        <authorList>
            <person name="Novak L.V.F."/>
            <person name="Treitli S.C."/>
            <person name="Pyrih J."/>
            <person name="Halakuc P."/>
            <person name="Pipaliya S.V."/>
            <person name="Vacek V."/>
            <person name="Brzon O."/>
            <person name="Soukal P."/>
            <person name="Eme L."/>
            <person name="Dacks J.B."/>
            <person name="Karnkowska A."/>
            <person name="Elias M."/>
            <person name="Hampl V."/>
        </authorList>
    </citation>
    <scope>NUCLEOTIDE SEQUENCE [LARGE SCALE GENOMIC DNA]</scope>
    <source>
        <strain evidence="1">NAU3</strain>
        <tissue evidence="1">Gut</tissue>
    </source>
</reference>
<protein>
    <submittedName>
        <fullName evidence="1">Uncharacterized protein</fullName>
    </submittedName>
</protein>
<accession>A0ABQ9XVD1</accession>
<comment type="caution">
    <text evidence="1">The sequence shown here is derived from an EMBL/GenBank/DDBJ whole genome shotgun (WGS) entry which is preliminary data.</text>
</comment>
<gene>
    <name evidence="1" type="ORF">BLNAU_9650</name>
</gene>